<organism evidence="15 16">
    <name type="scientific">Cardiobacterium hominis</name>
    <dbReference type="NCBI Taxonomy" id="2718"/>
    <lineage>
        <taxon>Bacteria</taxon>
        <taxon>Pseudomonadati</taxon>
        <taxon>Pseudomonadota</taxon>
        <taxon>Gammaproteobacteria</taxon>
        <taxon>Cardiobacteriales</taxon>
        <taxon>Cardiobacteriaceae</taxon>
        <taxon>Cardiobacterium</taxon>
    </lineage>
</organism>
<dbReference type="Pfam" id="PF12704">
    <property type="entry name" value="MacB_PCD"/>
    <property type="match status" value="1"/>
</dbReference>
<keyword evidence="9 13" id="KW-1133">Transmembrane helix</keyword>
<evidence type="ECO:0000256" key="2">
    <source>
        <dbReference type="ARBA" id="ARBA00022448"/>
    </source>
</evidence>
<comment type="subcellular location">
    <subcellularLocation>
        <location evidence="1">Cell inner membrane</location>
        <topology evidence="1">Multi-pass membrane protein</topology>
    </subcellularLocation>
</comment>
<keyword evidence="15" id="KW-0378">Hydrolase</keyword>
<dbReference type="Gene3D" id="3.40.50.300">
    <property type="entry name" value="P-loop containing nucleotide triphosphate hydrolases"/>
    <property type="match status" value="1"/>
</dbReference>
<feature type="domain" description="ABC transporter" evidence="14">
    <location>
        <begin position="6"/>
        <end position="244"/>
    </location>
</feature>
<comment type="similarity">
    <text evidence="11">Belongs to the ABC transporter superfamily. Macrolide exporter (TC 3.A.1.122) family.</text>
</comment>
<accession>A0A1C3H475</accession>
<dbReference type="InterPro" id="IPR050250">
    <property type="entry name" value="Macrolide_Exporter_MacB"/>
</dbReference>
<proteinExistence type="inferred from homology"/>
<evidence type="ECO:0000313" key="15">
    <source>
        <dbReference type="EMBL" id="SAM64302.1"/>
    </source>
</evidence>
<feature type="transmembrane region" description="Helical" evidence="13">
    <location>
        <begin position="526"/>
        <end position="554"/>
    </location>
</feature>
<evidence type="ECO:0000259" key="14">
    <source>
        <dbReference type="PROSITE" id="PS50893"/>
    </source>
</evidence>
<keyword evidence="7 15" id="KW-0067">ATP-binding</keyword>
<evidence type="ECO:0000256" key="5">
    <source>
        <dbReference type="ARBA" id="ARBA00022692"/>
    </source>
</evidence>
<evidence type="ECO:0000256" key="8">
    <source>
        <dbReference type="ARBA" id="ARBA00022967"/>
    </source>
</evidence>
<dbReference type="RefSeq" id="WP_079540492.1">
    <property type="nucleotide sequence ID" value="NZ_CAUQCO010000003.1"/>
</dbReference>
<keyword evidence="10 13" id="KW-0472">Membrane</keyword>
<dbReference type="InterPro" id="IPR017911">
    <property type="entry name" value="MacB-like_ATP-bd"/>
</dbReference>
<keyword evidence="6" id="KW-0547">Nucleotide-binding</keyword>
<dbReference type="SUPFAM" id="SSF52540">
    <property type="entry name" value="P-loop containing nucleoside triphosphate hydrolases"/>
    <property type="match status" value="1"/>
</dbReference>
<dbReference type="GO" id="GO:0005524">
    <property type="term" value="F:ATP binding"/>
    <property type="evidence" value="ECO:0007669"/>
    <property type="project" value="UniProtKB-KW"/>
</dbReference>
<dbReference type="EMBL" id="FKLO01000045">
    <property type="protein sequence ID" value="SAM64302.1"/>
    <property type="molecule type" value="Genomic_DNA"/>
</dbReference>
<keyword evidence="4" id="KW-0997">Cell inner membrane</keyword>
<dbReference type="PANTHER" id="PTHR30572:SF14">
    <property type="entry name" value="MACROLIDE EXPORT ATP-BINDING_PERMEASE PROTEIN MACB"/>
    <property type="match status" value="1"/>
</dbReference>
<keyword evidence="5 13" id="KW-0812">Transmembrane</keyword>
<dbReference type="InterPro" id="IPR003838">
    <property type="entry name" value="ABC3_permease_C"/>
</dbReference>
<protein>
    <recommendedName>
        <fullName evidence="12">Pyoverdine export ATP-binding/permease protein PvdT</fullName>
    </recommendedName>
</protein>
<dbReference type="PANTHER" id="PTHR30572">
    <property type="entry name" value="MEMBRANE COMPONENT OF TRANSPORTER-RELATED"/>
    <property type="match status" value="1"/>
</dbReference>
<dbReference type="InterPro" id="IPR003439">
    <property type="entry name" value="ABC_transporter-like_ATP-bd"/>
</dbReference>
<dbReference type="GO" id="GO:0016887">
    <property type="term" value="F:ATP hydrolysis activity"/>
    <property type="evidence" value="ECO:0007669"/>
    <property type="project" value="InterPro"/>
</dbReference>
<evidence type="ECO:0000256" key="4">
    <source>
        <dbReference type="ARBA" id="ARBA00022519"/>
    </source>
</evidence>
<dbReference type="FunFam" id="3.40.50.300:FF:000032">
    <property type="entry name" value="Export ABC transporter ATP-binding protein"/>
    <property type="match status" value="1"/>
</dbReference>
<dbReference type="Pfam" id="PF02687">
    <property type="entry name" value="FtsX"/>
    <property type="match status" value="1"/>
</dbReference>
<dbReference type="Proteomes" id="UP000190837">
    <property type="component" value="Unassembled WGS sequence"/>
</dbReference>
<evidence type="ECO:0000256" key="7">
    <source>
        <dbReference type="ARBA" id="ARBA00022840"/>
    </source>
</evidence>
<evidence type="ECO:0000256" key="11">
    <source>
        <dbReference type="ARBA" id="ARBA00038388"/>
    </source>
</evidence>
<feature type="transmembrane region" description="Helical" evidence="13">
    <location>
        <begin position="273"/>
        <end position="294"/>
    </location>
</feature>
<keyword evidence="2" id="KW-0813">Transport</keyword>
<keyword evidence="3" id="KW-1003">Cell membrane</keyword>
<dbReference type="InterPro" id="IPR025857">
    <property type="entry name" value="MacB_PCD"/>
</dbReference>
<evidence type="ECO:0000256" key="6">
    <source>
        <dbReference type="ARBA" id="ARBA00022741"/>
    </source>
</evidence>
<evidence type="ECO:0000256" key="13">
    <source>
        <dbReference type="SAM" id="Phobius"/>
    </source>
</evidence>
<feature type="transmembrane region" description="Helical" evidence="13">
    <location>
        <begin position="575"/>
        <end position="602"/>
    </location>
</feature>
<dbReference type="Pfam" id="PF00005">
    <property type="entry name" value="ABC_tran"/>
    <property type="match status" value="1"/>
</dbReference>
<dbReference type="PROSITE" id="PS00211">
    <property type="entry name" value="ABC_TRANSPORTER_1"/>
    <property type="match status" value="1"/>
</dbReference>
<dbReference type="AlphaFoldDB" id="A0A1C3H475"/>
<name>A0A1C3H475_9GAMM</name>
<dbReference type="CDD" id="cd03255">
    <property type="entry name" value="ABC_MJ0796_LolCDE_FtsE"/>
    <property type="match status" value="1"/>
</dbReference>
<evidence type="ECO:0000313" key="16">
    <source>
        <dbReference type="Proteomes" id="UP000190837"/>
    </source>
</evidence>
<feature type="transmembrane region" description="Helical" evidence="13">
    <location>
        <begin position="622"/>
        <end position="646"/>
    </location>
</feature>
<evidence type="ECO:0000256" key="9">
    <source>
        <dbReference type="ARBA" id="ARBA00022989"/>
    </source>
</evidence>
<dbReference type="SMART" id="SM00382">
    <property type="entry name" value="AAA"/>
    <property type="match status" value="1"/>
</dbReference>
<dbReference type="GO" id="GO:0022857">
    <property type="term" value="F:transmembrane transporter activity"/>
    <property type="evidence" value="ECO:0007669"/>
    <property type="project" value="UniProtKB-ARBA"/>
</dbReference>
<dbReference type="InterPro" id="IPR003593">
    <property type="entry name" value="AAA+_ATPase"/>
</dbReference>
<dbReference type="InterPro" id="IPR017871">
    <property type="entry name" value="ABC_transporter-like_CS"/>
</dbReference>
<evidence type="ECO:0000256" key="10">
    <source>
        <dbReference type="ARBA" id="ARBA00023136"/>
    </source>
</evidence>
<dbReference type="InterPro" id="IPR027417">
    <property type="entry name" value="P-loop_NTPase"/>
</dbReference>
<dbReference type="GO" id="GO:1902495">
    <property type="term" value="C:transmembrane transporter complex"/>
    <property type="evidence" value="ECO:0007669"/>
    <property type="project" value="UniProtKB-ARBA"/>
</dbReference>
<sequence>MSGPIIRIRNLYRRFKSGESEVTILKGLNLDIEAGEMVAIIGQSGSGKSTLMNILGCLDRPSDGEYFINGKNATDLSPQERAALRRENIGFIFQRYHLLADLKAWENVAIPAIYAGTAADEREARAKALLTRLGLGDRTEHKPAQLSGGQQQRVSIARALMNGGQIIFADEPTGALDSHSGEEVMKILGELHQEGHTIILVTHDRHIADHADRIIEIKDGEIIDDRRQDTGDAASGKRAAAPAVKKTVFGAAGRITSAISMAWRAILGHKLRAFLTMLGIIIGIASVVSVVALGQGAQQQVLENISDLGSNTIQIFPGKFGDRRAGRIRTLVPSDAVILAKQDFIDSATPVVNASATVRHDNKELTGEVTGAGEQYFQVQNLPIVAGRSFNQKDIDDYAAVAILDQKGAQNLFNASAANGYAGALGQVILLRNTPVRIIGIVDTSSQSRFEVGNNISVYMPYTAAMNRLLGRSSVSSIILRISDSANPAVAEDAITRILTRRHGSQDFSLFNSDSLRKAISQSVQVFSILISSIAVISLVVGGIGVMNIMLVSVTERTQEIGIRMAVGARQGDIMMQFLIEALMLCLLGGAIGVGLAYGFGWVMNNTGGSAPSGGEQAAFKLVYSTASTIAAVICASGIGLLFGFLPARNAARLDPVEALSRE</sequence>
<dbReference type="GO" id="GO:0005886">
    <property type="term" value="C:plasma membrane"/>
    <property type="evidence" value="ECO:0007669"/>
    <property type="project" value="UniProtKB-SubCell"/>
</dbReference>
<dbReference type="PROSITE" id="PS50893">
    <property type="entry name" value="ABC_TRANSPORTER_2"/>
    <property type="match status" value="1"/>
</dbReference>
<gene>
    <name evidence="15" type="ORF">CHUV0807_1218</name>
</gene>
<evidence type="ECO:0000256" key="3">
    <source>
        <dbReference type="ARBA" id="ARBA00022475"/>
    </source>
</evidence>
<reference evidence="16" key="1">
    <citation type="submission" date="2016-04" db="EMBL/GenBank/DDBJ databases">
        <authorList>
            <person name="Tagini F."/>
        </authorList>
    </citation>
    <scope>NUCLEOTIDE SEQUENCE [LARGE SCALE GENOMIC DNA]</scope>
    <source>
        <strain evidence="16">CHUV0807</strain>
    </source>
</reference>
<keyword evidence="8" id="KW-1278">Translocase</keyword>
<evidence type="ECO:0000256" key="1">
    <source>
        <dbReference type="ARBA" id="ARBA00004429"/>
    </source>
</evidence>
<evidence type="ECO:0000256" key="12">
    <source>
        <dbReference type="ARBA" id="ARBA00041199"/>
    </source>
</evidence>